<dbReference type="EMBL" id="CH916368">
    <property type="protein sequence ID" value="EDW02910.1"/>
    <property type="molecule type" value="Genomic_DNA"/>
</dbReference>
<dbReference type="KEGG" id="dgr:6561768"/>
<organism evidence="4">
    <name type="scientific">Drosophila grimshawi</name>
    <name type="common">Hawaiian fruit fly</name>
    <name type="synonym">Idiomyia grimshawi</name>
    <dbReference type="NCBI Taxonomy" id="7222"/>
    <lineage>
        <taxon>Eukaryota</taxon>
        <taxon>Metazoa</taxon>
        <taxon>Ecdysozoa</taxon>
        <taxon>Arthropoda</taxon>
        <taxon>Hexapoda</taxon>
        <taxon>Insecta</taxon>
        <taxon>Pterygota</taxon>
        <taxon>Neoptera</taxon>
        <taxon>Endopterygota</taxon>
        <taxon>Diptera</taxon>
        <taxon>Brachycera</taxon>
        <taxon>Muscomorpha</taxon>
        <taxon>Ephydroidea</taxon>
        <taxon>Drosophilidae</taxon>
        <taxon>Drosophila</taxon>
        <taxon>Hawaiian Drosophila</taxon>
    </lineage>
</organism>
<feature type="coiled-coil region" evidence="1">
    <location>
        <begin position="76"/>
        <end position="124"/>
    </location>
</feature>
<evidence type="ECO:0000313" key="4">
    <source>
        <dbReference type="Proteomes" id="UP000001070"/>
    </source>
</evidence>
<keyword evidence="4" id="KW-1185">Reference proteome</keyword>
<dbReference type="OMA" id="NCAIVHE"/>
<dbReference type="InterPro" id="IPR050373">
    <property type="entry name" value="Fibrinogen_C-term_domain"/>
</dbReference>
<dbReference type="InParanoid" id="B4JBA5"/>
<dbReference type="PROSITE" id="PS51406">
    <property type="entry name" value="FIBRINOGEN_C_2"/>
    <property type="match status" value="1"/>
</dbReference>
<dbReference type="InterPro" id="IPR036056">
    <property type="entry name" value="Fibrinogen-like_C"/>
</dbReference>
<dbReference type="eggNOG" id="KOG2579">
    <property type="taxonomic scope" value="Eukaryota"/>
</dbReference>
<dbReference type="OrthoDB" id="6145874at2759"/>
<dbReference type="HOGENOM" id="CLU_038628_1_1_1"/>
<evidence type="ECO:0000259" key="2">
    <source>
        <dbReference type="PROSITE" id="PS51406"/>
    </source>
</evidence>
<dbReference type="SMART" id="SM00186">
    <property type="entry name" value="FBG"/>
    <property type="match status" value="1"/>
</dbReference>
<dbReference type="SUPFAM" id="SSF56496">
    <property type="entry name" value="Fibrinogen C-terminal domain-like"/>
    <property type="match status" value="1"/>
</dbReference>
<dbReference type="AlphaFoldDB" id="B4JBA5"/>
<proteinExistence type="predicted"/>
<dbReference type="InterPro" id="IPR014716">
    <property type="entry name" value="Fibrinogen_a/b/g_C_1"/>
</dbReference>
<protein>
    <submittedName>
        <fullName evidence="3">GH10950</fullName>
    </submittedName>
</protein>
<gene>
    <name evidence="3" type="primary">Dgri\GH10950</name>
    <name evidence="3" type="ORF">Dgri_GH10950</name>
</gene>
<feature type="domain" description="Fibrinogen C-terminal" evidence="2">
    <location>
        <begin position="126"/>
        <end position="349"/>
    </location>
</feature>
<name>B4JBA5_DROGR</name>
<dbReference type="InterPro" id="IPR002181">
    <property type="entry name" value="Fibrinogen_a/b/g_C_dom"/>
</dbReference>
<dbReference type="GO" id="GO:0005615">
    <property type="term" value="C:extracellular space"/>
    <property type="evidence" value="ECO:0007669"/>
    <property type="project" value="TreeGrafter"/>
</dbReference>
<dbReference type="PANTHER" id="PTHR19143:SF327">
    <property type="entry name" value="FI21813P1-RELATED"/>
    <property type="match status" value="1"/>
</dbReference>
<dbReference type="Gene3D" id="3.90.215.10">
    <property type="entry name" value="Gamma Fibrinogen, chain A, domain 1"/>
    <property type="match status" value="1"/>
</dbReference>
<dbReference type="PANTHER" id="PTHR19143">
    <property type="entry name" value="FIBRINOGEN/TENASCIN/ANGIOPOEITIN"/>
    <property type="match status" value="1"/>
</dbReference>
<reference evidence="3 4" key="1">
    <citation type="journal article" date="2007" name="Nature">
        <title>Evolution of genes and genomes on the Drosophila phylogeny.</title>
        <authorList>
            <consortium name="Drosophila 12 Genomes Consortium"/>
            <person name="Clark A.G."/>
            <person name="Eisen M.B."/>
            <person name="Smith D.R."/>
            <person name="Bergman C.M."/>
            <person name="Oliver B."/>
            <person name="Markow T.A."/>
            <person name="Kaufman T.C."/>
            <person name="Kellis M."/>
            <person name="Gelbart W."/>
            <person name="Iyer V.N."/>
            <person name="Pollard D.A."/>
            <person name="Sackton T.B."/>
            <person name="Larracuente A.M."/>
            <person name="Singh N.D."/>
            <person name="Abad J.P."/>
            <person name="Abt D.N."/>
            <person name="Adryan B."/>
            <person name="Aguade M."/>
            <person name="Akashi H."/>
            <person name="Anderson W.W."/>
            <person name="Aquadro C.F."/>
            <person name="Ardell D.H."/>
            <person name="Arguello R."/>
            <person name="Artieri C.G."/>
            <person name="Barbash D.A."/>
            <person name="Barker D."/>
            <person name="Barsanti P."/>
            <person name="Batterham P."/>
            <person name="Batzoglou S."/>
            <person name="Begun D."/>
            <person name="Bhutkar A."/>
            <person name="Blanco E."/>
            <person name="Bosak S.A."/>
            <person name="Bradley R.K."/>
            <person name="Brand A.D."/>
            <person name="Brent M.R."/>
            <person name="Brooks A.N."/>
            <person name="Brown R.H."/>
            <person name="Butlin R.K."/>
            <person name="Caggese C."/>
            <person name="Calvi B.R."/>
            <person name="Bernardo de Carvalho A."/>
            <person name="Caspi A."/>
            <person name="Castrezana S."/>
            <person name="Celniker S.E."/>
            <person name="Chang J.L."/>
            <person name="Chapple C."/>
            <person name="Chatterji S."/>
            <person name="Chinwalla A."/>
            <person name="Civetta A."/>
            <person name="Clifton S.W."/>
            <person name="Comeron J.M."/>
            <person name="Costello J.C."/>
            <person name="Coyne J.A."/>
            <person name="Daub J."/>
            <person name="David R.G."/>
            <person name="Delcher A.L."/>
            <person name="Delehaunty K."/>
            <person name="Do C.B."/>
            <person name="Ebling H."/>
            <person name="Edwards K."/>
            <person name="Eickbush T."/>
            <person name="Evans J.D."/>
            <person name="Filipski A."/>
            <person name="Findeiss S."/>
            <person name="Freyhult E."/>
            <person name="Fulton L."/>
            <person name="Fulton R."/>
            <person name="Garcia A.C."/>
            <person name="Gardiner A."/>
            <person name="Garfield D.A."/>
            <person name="Garvin B.E."/>
            <person name="Gibson G."/>
            <person name="Gilbert D."/>
            <person name="Gnerre S."/>
            <person name="Godfrey J."/>
            <person name="Good R."/>
            <person name="Gotea V."/>
            <person name="Gravely B."/>
            <person name="Greenberg A.J."/>
            <person name="Griffiths-Jones S."/>
            <person name="Gross S."/>
            <person name="Guigo R."/>
            <person name="Gustafson E.A."/>
            <person name="Haerty W."/>
            <person name="Hahn M.W."/>
            <person name="Halligan D.L."/>
            <person name="Halpern A.L."/>
            <person name="Halter G.M."/>
            <person name="Han M.V."/>
            <person name="Heger A."/>
            <person name="Hillier L."/>
            <person name="Hinrichs A.S."/>
            <person name="Holmes I."/>
            <person name="Hoskins R.A."/>
            <person name="Hubisz M.J."/>
            <person name="Hultmark D."/>
            <person name="Huntley M.A."/>
            <person name="Jaffe D.B."/>
            <person name="Jagadeeshan S."/>
            <person name="Jeck W.R."/>
            <person name="Johnson J."/>
            <person name="Jones C.D."/>
            <person name="Jordan W.C."/>
            <person name="Karpen G.H."/>
            <person name="Kataoka E."/>
            <person name="Keightley P.D."/>
            <person name="Kheradpour P."/>
            <person name="Kirkness E.F."/>
            <person name="Koerich L.B."/>
            <person name="Kristiansen K."/>
            <person name="Kudrna D."/>
            <person name="Kulathinal R.J."/>
            <person name="Kumar S."/>
            <person name="Kwok R."/>
            <person name="Lander E."/>
            <person name="Langley C.H."/>
            <person name="Lapoint R."/>
            <person name="Lazzaro B.P."/>
            <person name="Lee S.J."/>
            <person name="Levesque L."/>
            <person name="Li R."/>
            <person name="Lin C.F."/>
            <person name="Lin M.F."/>
            <person name="Lindblad-Toh K."/>
            <person name="Llopart A."/>
            <person name="Long M."/>
            <person name="Low L."/>
            <person name="Lozovsky E."/>
            <person name="Lu J."/>
            <person name="Luo M."/>
            <person name="Machado C.A."/>
            <person name="Makalowski W."/>
            <person name="Marzo M."/>
            <person name="Matsuda M."/>
            <person name="Matzkin L."/>
            <person name="McAllister B."/>
            <person name="McBride C.S."/>
            <person name="McKernan B."/>
            <person name="McKernan K."/>
            <person name="Mendez-Lago M."/>
            <person name="Minx P."/>
            <person name="Mollenhauer M.U."/>
            <person name="Montooth K."/>
            <person name="Mount S.M."/>
            <person name="Mu X."/>
            <person name="Myers E."/>
            <person name="Negre B."/>
            <person name="Newfeld S."/>
            <person name="Nielsen R."/>
            <person name="Noor M.A."/>
            <person name="O'Grady P."/>
            <person name="Pachter L."/>
            <person name="Papaceit M."/>
            <person name="Parisi M.J."/>
            <person name="Parisi M."/>
            <person name="Parts L."/>
            <person name="Pedersen J.S."/>
            <person name="Pesole G."/>
            <person name="Phillippy A.M."/>
            <person name="Ponting C.P."/>
            <person name="Pop M."/>
            <person name="Porcelli D."/>
            <person name="Powell J.R."/>
            <person name="Prohaska S."/>
            <person name="Pruitt K."/>
            <person name="Puig M."/>
            <person name="Quesneville H."/>
            <person name="Ram K.R."/>
            <person name="Rand D."/>
            <person name="Rasmussen M.D."/>
            <person name="Reed L.K."/>
            <person name="Reenan R."/>
            <person name="Reily A."/>
            <person name="Remington K.A."/>
            <person name="Rieger T.T."/>
            <person name="Ritchie M.G."/>
            <person name="Robin C."/>
            <person name="Rogers Y.H."/>
            <person name="Rohde C."/>
            <person name="Rozas J."/>
            <person name="Rubenfield M.J."/>
            <person name="Ruiz A."/>
            <person name="Russo S."/>
            <person name="Salzberg S.L."/>
            <person name="Sanchez-Gracia A."/>
            <person name="Saranga D.J."/>
            <person name="Sato H."/>
            <person name="Schaeffer S.W."/>
            <person name="Schatz M.C."/>
            <person name="Schlenke T."/>
            <person name="Schwartz R."/>
            <person name="Segarra C."/>
            <person name="Singh R.S."/>
            <person name="Sirot L."/>
            <person name="Sirota M."/>
            <person name="Sisneros N.B."/>
            <person name="Smith C.D."/>
            <person name="Smith T.F."/>
            <person name="Spieth J."/>
            <person name="Stage D.E."/>
            <person name="Stark A."/>
            <person name="Stephan W."/>
            <person name="Strausberg R.L."/>
            <person name="Strempel S."/>
            <person name="Sturgill D."/>
            <person name="Sutton G."/>
            <person name="Sutton G.G."/>
            <person name="Tao W."/>
            <person name="Teichmann S."/>
            <person name="Tobari Y.N."/>
            <person name="Tomimura Y."/>
            <person name="Tsolas J.M."/>
            <person name="Valente V.L."/>
            <person name="Venter E."/>
            <person name="Venter J.C."/>
            <person name="Vicario S."/>
            <person name="Vieira F.G."/>
            <person name="Vilella A.J."/>
            <person name="Villasante A."/>
            <person name="Walenz B."/>
            <person name="Wang J."/>
            <person name="Wasserman M."/>
            <person name="Watts T."/>
            <person name="Wilson D."/>
            <person name="Wilson R.K."/>
            <person name="Wing R.A."/>
            <person name="Wolfner M.F."/>
            <person name="Wong A."/>
            <person name="Wong G.K."/>
            <person name="Wu C.I."/>
            <person name="Wu G."/>
            <person name="Yamamoto D."/>
            <person name="Yang H.P."/>
            <person name="Yang S.P."/>
            <person name="Yorke J.A."/>
            <person name="Yoshida K."/>
            <person name="Zdobnov E."/>
            <person name="Zhang P."/>
            <person name="Zhang Y."/>
            <person name="Zimin A.V."/>
            <person name="Baldwin J."/>
            <person name="Abdouelleil A."/>
            <person name="Abdulkadir J."/>
            <person name="Abebe A."/>
            <person name="Abera B."/>
            <person name="Abreu J."/>
            <person name="Acer S.C."/>
            <person name="Aftuck L."/>
            <person name="Alexander A."/>
            <person name="An P."/>
            <person name="Anderson E."/>
            <person name="Anderson S."/>
            <person name="Arachi H."/>
            <person name="Azer M."/>
            <person name="Bachantsang P."/>
            <person name="Barry A."/>
            <person name="Bayul T."/>
            <person name="Berlin A."/>
            <person name="Bessette D."/>
            <person name="Bloom T."/>
            <person name="Blye J."/>
            <person name="Boguslavskiy L."/>
            <person name="Bonnet C."/>
            <person name="Boukhgalter B."/>
            <person name="Bourzgui I."/>
            <person name="Brown A."/>
            <person name="Cahill P."/>
            <person name="Channer S."/>
            <person name="Cheshatsang Y."/>
            <person name="Chuda L."/>
            <person name="Citroen M."/>
            <person name="Collymore A."/>
            <person name="Cooke P."/>
            <person name="Costello M."/>
            <person name="D'Aco K."/>
            <person name="Daza R."/>
            <person name="De Haan G."/>
            <person name="DeGray S."/>
            <person name="DeMaso C."/>
            <person name="Dhargay N."/>
            <person name="Dooley K."/>
            <person name="Dooley E."/>
            <person name="Doricent M."/>
            <person name="Dorje P."/>
            <person name="Dorjee K."/>
            <person name="Dupes A."/>
            <person name="Elong R."/>
            <person name="Falk J."/>
            <person name="Farina A."/>
            <person name="Faro S."/>
            <person name="Ferguson D."/>
            <person name="Fisher S."/>
            <person name="Foley C.D."/>
            <person name="Franke A."/>
            <person name="Friedrich D."/>
            <person name="Gadbois L."/>
            <person name="Gearin G."/>
            <person name="Gearin C.R."/>
            <person name="Giannoukos G."/>
            <person name="Goode T."/>
            <person name="Graham J."/>
            <person name="Grandbois E."/>
            <person name="Grewal S."/>
            <person name="Gyaltsen K."/>
            <person name="Hafez N."/>
            <person name="Hagos B."/>
            <person name="Hall J."/>
            <person name="Henson C."/>
            <person name="Hollinger A."/>
            <person name="Honan T."/>
            <person name="Huard M.D."/>
            <person name="Hughes L."/>
            <person name="Hurhula B."/>
            <person name="Husby M.E."/>
            <person name="Kamat A."/>
            <person name="Kanga B."/>
            <person name="Kashin S."/>
            <person name="Khazanovich D."/>
            <person name="Kisner P."/>
            <person name="Lance K."/>
            <person name="Lara M."/>
            <person name="Lee W."/>
            <person name="Lennon N."/>
            <person name="Letendre F."/>
            <person name="LeVine R."/>
            <person name="Lipovsky A."/>
            <person name="Liu X."/>
            <person name="Liu J."/>
            <person name="Liu S."/>
            <person name="Lokyitsang T."/>
            <person name="Lokyitsang Y."/>
            <person name="Lubonja R."/>
            <person name="Lui A."/>
            <person name="MacDonald P."/>
            <person name="Magnisalis V."/>
            <person name="Maru K."/>
            <person name="Matthews C."/>
            <person name="McCusker W."/>
            <person name="McDonough S."/>
            <person name="Mehta T."/>
            <person name="Meldrim J."/>
            <person name="Meneus L."/>
            <person name="Mihai O."/>
            <person name="Mihalev A."/>
            <person name="Mihova T."/>
            <person name="Mittelman R."/>
            <person name="Mlenga V."/>
            <person name="Montmayeur A."/>
            <person name="Mulrain L."/>
            <person name="Navidi A."/>
            <person name="Naylor J."/>
            <person name="Negash T."/>
            <person name="Nguyen T."/>
            <person name="Nguyen N."/>
            <person name="Nicol R."/>
            <person name="Norbu C."/>
            <person name="Norbu N."/>
            <person name="Novod N."/>
            <person name="O'Neill B."/>
            <person name="Osman S."/>
            <person name="Markiewicz E."/>
            <person name="Oyono O.L."/>
            <person name="Patti C."/>
            <person name="Phunkhang P."/>
            <person name="Pierre F."/>
            <person name="Priest M."/>
            <person name="Raghuraman S."/>
            <person name="Rege F."/>
            <person name="Reyes R."/>
            <person name="Rise C."/>
            <person name="Rogov P."/>
            <person name="Ross K."/>
            <person name="Ryan E."/>
            <person name="Settipalli S."/>
            <person name="Shea T."/>
            <person name="Sherpa N."/>
            <person name="Shi L."/>
            <person name="Shih D."/>
            <person name="Sparrow T."/>
            <person name="Spaulding J."/>
            <person name="Stalker J."/>
            <person name="Stange-Thomann N."/>
            <person name="Stavropoulos S."/>
            <person name="Stone C."/>
            <person name="Strader C."/>
            <person name="Tesfaye S."/>
            <person name="Thomson T."/>
            <person name="Thoulutsang Y."/>
            <person name="Thoulutsang D."/>
            <person name="Topham K."/>
            <person name="Topping I."/>
            <person name="Tsamla T."/>
            <person name="Vassiliev H."/>
            <person name="Vo A."/>
            <person name="Wangchuk T."/>
            <person name="Wangdi T."/>
            <person name="Weiand M."/>
            <person name="Wilkinson J."/>
            <person name="Wilson A."/>
            <person name="Yadav S."/>
            <person name="Young G."/>
            <person name="Yu Q."/>
            <person name="Zembek L."/>
            <person name="Zhong D."/>
            <person name="Zimmer A."/>
            <person name="Zwirko Z."/>
            <person name="Jaffe D.B."/>
            <person name="Alvarez P."/>
            <person name="Brockman W."/>
            <person name="Butler J."/>
            <person name="Chin C."/>
            <person name="Gnerre S."/>
            <person name="Grabherr M."/>
            <person name="Kleber M."/>
            <person name="Mauceli E."/>
            <person name="MacCallum I."/>
        </authorList>
    </citation>
    <scope>NUCLEOTIDE SEQUENCE [LARGE SCALE GENOMIC DNA]</scope>
    <source>
        <strain evidence="4">Tucson 15287-2541.00</strain>
    </source>
</reference>
<evidence type="ECO:0000313" key="3">
    <source>
        <dbReference type="EMBL" id="EDW02910.1"/>
    </source>
</evidence>
<accession>B4JBA5</accession>
<dbReference type="Pfam" id="PF00147">
    <property type="entry name" value="Fibrinogen_C"/>
    <property type="match status" value="1"/>
</dbReference>
<dbReference type="CDD" id="cd00087">
    <property type="entry name" value="FReD"/>
    <property type="match status" value="1"/>
</dbReference>
<feature type="coiled-coil region" evidence="1">
    <location>
        <begin position="20"/>
        <end position="47"/>
    </location>
</feature>
<sequence length="350" mass="40288">MCGAYCYKVVKPLLNFLELLRSKDEQLAELQTKISEQQASIVSLKESFIHTEAQLKQQIELADDLKKNKLIQDELLKSQEKKLAENAAEISKMQSEVKSKDSQLNEKDKEITHLQSQVKDKDNKLSLNGNKIKECESKSQEILKDASCFDKATNVYTIKVPDSKTFSVSCDSQLAGTGWTVIQRRINGSVNFNRNWEEYKAGFGDLRGEFFIGLEKLHLLTQSQPHELYIYLEDFDNETRYAQYNHFVVGSEAESYSLKELGEYSGDAKDALRPHINMKFSTPDRDNDWFFGSCAKTFESGWWYLNCYYCNLNGPHASKGADSPTPRISWNKWKRQALKSTQMMIRPKHL</sequence>
<dbReference type="PhylomeDB" id="B4JBA5"/>
<dbReference type="Proteomes" id="UP000001070">
    <property type="component" value="Unassembled WGS sequence"/>
</dbReference>
<keyword evidence="1" id="KW-0175">Coiled coil</keyword>
<evidence type="ECO:0000256" key="1">
    <source>
        <dbReference type="SAM" id="Coils"/>
    </source>
</evidence>
<dbReference type="STRING" id="7222.B4JBA5"/>